<accession>A0AA86Q8J0</accession>
<dbReference type="InterPro" id="IPR002347">
    <property type="entry name" value="SDR_fam"/>
</dbReference>
<evidence type="ECO:0000256" key="3">
    <source>
        <dbReference type="SAM" id="Phobius"/>
    </source>
</evidence>
<reference evidence="5 6" key="2">
    <citation type="submission" date="2024-07" db="EMBL/GenBank/DDBJ databases">
        <authorList>
            <person name="Akdeniz Z."/>
        </authorList>
    </citation>
    <scope>NUCLEOTIDE SEQUENCE [LARGE SCALE GENOMIC DNA]</scope>
</reference>
<keyword evidence="6" id="KW-1185">Reference proteome</keyword>
<keyword evidence="2" id="KW-0560">Oxidoreductase</keyword>
<gene>
    <name evidence="4" type="ORF">HINF_LOCUS35410</name>
    <name evidence="5" type="ORF">HINF_LOCUS39765</name>
</gene>
<evidence type="ECO:0000313" key="6">
    <source>
        <dbReference type="Proteomes" id="UP001642409"/>
    </source>
</evidence>
<evidence type="ECO:0000256" key="1">
    <source>
        <dbReference type="ARBA" id="ARBA00006484"/>
    </source>
</evidence>
<comment type="caution">
    <text evidence="4">The sequence shown here is derived from an EMBL/GenBank/DDBJ whole genome shotgun (WGS) entry which is preliminary data.</text>
</comment>
<evidence type="ECO:0000256" key="2">
    <source>
        <dbReference type="ARBA" id="ARBA00023002"/>
    </source>
</evidence>
<sequence>MGLCKLLLTLILISASFFYYLTQYTNLIKKYKCKYAVITGSTGGIGKELTSQLIKKMNVITVARNPAELEKIQEQYKDEQFKIVPFVFDFVDDLNTFSDKFDQFLTEKGIDKQEVGMCFSNAGYGDYKPFESYNYIEKAKFVQVNFDAHLAICDYFCKLFLTRKNTKSALVITSSALSHTPGKYFALYHTTKAALSSLGNALYAEYRRKGIDVLVVHPSSVSNTKFYQHKGIKAEGDKTMPVIGQIENSFIAVTPKQVVNRMLTRVGKINQSQVGWAAVSTALFATCSGRNIQGWIWSLFSLNDKLVK</sequence>
<dbReference type="PANTHER" id="PTHR42901:SF1">
    <property type="entry name" value="ALCOHOL DEHYDROGENASE"/>
    <property type="match status" value="1"/>
</dbReference>
<dbReference type="SUPFAM" id="SSF51735">
    <property type="entry name" value="NAD(P)-binding Rossmann-fold domains"/>
    <property type="match status" value="1"/>
</dbReference>
<comment type="similarity">
    <text evidence="1">Belongs to the short-chain dehydrogenases/reductases (SDR) family.</text>
</comment>
<dbReference type="PANTHER" id="PTHR42901">
    <property type="entry name" value="ALCOHOL DEHYDROGENASE"/>
    <property type="match status" value="1"/>
</dbReference>
<dbReference type="EMBL" id="CATOUU010000782">
    <property type="protein sequence ID" value="CAI9947765.1"/>
    <property type="molecule type" value="Genomic_DNA"/>
</dbReference>
<keyword evidence="3" id="KW-0472">Membrane</keyword>
<protein>
    <submittedName>
        <fullName evidence="4">Putative</fullName>
    </submittedName>
    <submittedName>
        <fullName evidence="5">Reductase</fullName>
    </submittedName>
</protein>
<reference evidence="4" key="1">
    <citation type="submission" date="2023-06" db="EMBL/GenBank/DDBJ databases">
        <authorList>
            <person name="Kurt Z."/>
        </authorList>
    </citation>
    <scope>NUCLEOTIDE SEQUENCE</scope>
</reference>
<dbReference type="InterPro" id="IPR036291">
    <property type="entry name" value="NAD(P)-bd_dom_sf"/>
</dbReference>
<dbReference type="PRINTS" id="PR00081">
    <property type="entry name" value="GDHRDH"/>
</dbReference>
<dbReference type="EMBL" id="CAXDID020000155">
    <property type="protein sequence ID" value="CAL6042803.1"/>
    <property type="molecule type" value="Genomic_DNA"/>
</dbReference>
<evidence type="ECO:0000313" key="4">
    <source>
        <dbReference type="EMBL" id="CAI9947765.1"/>
    </source>
</evidence>
<dbReference type="GO" id="GO:0016491">
    <property type="term" value="F:oxidoreductase activity"/>
    <property type="evidence" value="ECO:0007669"/>
    <property type="project" value="UniProtKB-KW"/>
</dbReference>
<name>A0AA86Q8J0_9EUKA</name>
<proteinExistence type="inferred from homology"/>
<dbReference type="AlphaFoldDB" id="A0AA86Q8J0"/>
<dbReference type="Proteomes" id="UP001642409">
    <property type="component" value="Unassembled WGS sequence"/>
</dbReference>
<evidence type="ECO:0000313" key="5">
    <source>
        <dbReference type="EMBL" id="CAL6042803.1"/>
    </source>
</evidence>
<dbReference type="Gene3D" id="3.40.50.720">
    <property type="entry name" value="NAD(P)-binding Rossmann-like Domain"/>
    <property type="match status" value="1"/>
</dbReference>
<dbReference type="Pfam" id="PF00106">
    <property type="entry name" value="adh_short"/>
    <property type="match status" value="1"/>
</dbReference>
<keyword evidence="3" id="KW-1133">Transmembrane helix</keyword>
<organism evidence="4">
    <name type="scientific">Hexamita inflata</name>
    <dbReference type="NCBI Taxonomy" id="28002"/>
    <lineage>
        <taxon>Eukaryota</taxon>
        <taxon>Metamonada</taxon>
        <taxon>Diplomonadida</taxon>
        <taxon>Hexamitidae</taxon>
        <taxon>Hexamitinae</taxon>
        <taxon>Hexamita</taxon>
    </lineage>
</organism>
<keyword evidence="3" id="KW-0812">Transmembrane</keyword>
<feature type="transmembrane region" description="Helical" evidence="3">
    <location>
        <begin position="6"/>
        <end position="22"/>
    </location>
</feature>